<protein>
    <submittedName>
        <fullName evidence="2">Uncharacterized protein</fullName>
    </submittedName>
</protein>
<reference evidence="2 3" key="1">
    <citation type="submission" date="2021-06" db="EMBL/GenBank/DDBJ databases">
        <title>Caerostris darwini draft genome.</title>
        <authorList>
            <person name="Kono N."/>
            <person name="Arakawa K."/>
        </authorList>
    </citation>
    <scope>NUCLEOTIDE SEQUENCE [LARGE SCALE GENOMIC DNA]</scope>
</reference>
<gene>
    <name evidence="2" type="ORF">CDAR_38511</name>
</gene>
<sequence>MFPSSPLLETALKGPLMADPSNLDALPIICQEDIDSPPLPPPIRWGGDVPKKSRPPLQQKNLTRMFSSSPLLETVLEGPLMADPSNLDALLIVCQEDIDSPPLPPPIRWGGCKDIRRNEFPSCPKKIISCEGRGRSHFSF</sequence>
<keyword evidence="3" id="KW-1185">Reference proteome</keyword>
<feature type="region of interest" description="Disordered" evidence="1">
    <location>
        <begin position="33"/>
        <end position="63"/>
    </location>
</feature>
<evidence type="ECO:0000313" key="2">
    <source>
        <dbReference type="EMBL" id="GIY60060.1"/>
    </source>
</evidence>
<evidence type="ECO:0000313" key="3">
    <source>
        <dbReference type="Proteomes" id="UP001054837"/>
    </source>
</evidence>
<dbReference type="AlphaFoldDB" id="A0AAV4URQ3"/>
<name>A0AAV4URQ3_9ARAC</name>
<accession>A0AAV4URQ3</accession>
<dbReference type="Proteomes" id="UP001054837">
    <property type="component" value="Unassembled WGS sequence"/>
</dbReference>
<organism evidence="2 3">
    <name type="scientific">Caerostris darwini</name>
    <dbReference type="NCBI Taxonomy" id="1538125"/>
    <lineage>
        <taxon>Eukaryota</taxon>
        <taxon>Metazoa</taxon>
        <taxon>Ecdysozoa</taxon>
        <taxon>Arthropoda</taxon>
        <taxon>Chelicerata</taxon>
        <taxon>Arachnida</taxon>
        <taxon>Araneae</taxon>
        <taxon>Araneomorphae</taxon>
        <taxon>Entelegynae</taxon>
        <taxon>Araneoidea</taxon>
        <taxon>Araneidae</taxon>
        <taxon>Caerostris</taxon>
    </lineage>
</organism>
<comment type="caution">
    <text evidence="2">The sequence shown here is derived from an EMBL/GenBank/DDBJ whole genome shotgun (WGS) entry which is preliminary data.</text>
</comment>
<evidence type="ECO:0000256" key="1">
    <source>
        <dbReference type="SAM" id="MobiDB-lite"/>
    </source>
</evidence>
<proteinExistence type="predicted"/>
<dbReference type="EMBL" id="BPLQ01011751">
    <property type="protein sequence ID" value="GIY60060.1"/>
    <property type="molecule type" value="Genomic_DNA"/>
</dbReference>